<dbReference type="EMBL" id="LJGW01000091">
    <property type="protein sequence ID" value="OEV13223.1"/>
    <property type="molecule type" value="Genomic_DNA"/>
</dbReference>
<sequence length="59" mass="6724">MQILPLQAEKAIRAADMMKLSFSGFVNEMIRRLPVDENGAPMWPDETNDYEQEELPKAG</sequence>
<name>A0A1E7LB72_9ACTN</name>
<feature type="region of interest" description="Disordered" evidence="1">
    <location>
        <begin position="37"/>
        <end position="59"/>
    </location>
</feature>
<reference evidence="2 3" key="1">
    <citation type="journal article" date="2016" name="Front. Microbiol.">
        <title>Comparative Genomics Analysis of Streptomyces Species Reveals Their Adaptation to the Marine Environment and Their Diversity at the Genomic Level.</title>
        <authorList>
            <person name="Tian X."/>
            <person name="Zhang Z."/>
            <person name="Yang T."/>
            <person name="Chen M."/>
            <person name="Li J."/>
            <person name="Chen F."/>
            <person name="Yang J."/>
            <person name="Li W."/>
            <person name="Zhang B."/>
            <person name="Zhang Z."/>
            <person name="Wu J."/>
            <person name="Zhang C."/>
            <person name="Long L."/>
            <person name="Xiao J."/>
        </authorList>
    </citation>
    <scope>NUCLEOTIDE SEQUENCE [LARGE SCALE GENOMIC DNA]</scope>
    <source>
        <strain evidence="2 3">SCSIO 10429</strain>
    </source>
</reference>
<dbReference type="RefSeq" id="WP_070015310.1">
    <property type="nucleotide sequence ID" value="NZ_LJGW01000091.1"/>
</dbReference>
<evidence type="ECO:0000313" key="2">
    <source>
        <dbReference type="EMBL" id="OEV13223.1"/>
    </source>
</evidence>
<gene>
    <name evidence="2" type="ORF">AN218_04555</name>
</gene>
<protein>
    <submittedName>
        <fullName evidence="2">Uncharacterized protein</fullName>
    </submittedName>
</protein>
<keyword evidence="3" id="KW-1185">Reference proteome</keyword>
<accession>A0A1E7LB72</accession>
<evidence type="ECO:0000313" key="3">
    <source>
        <dbReference type="Proteomes" id="UP000176005"/>
    </source>
</evidence>
<organism evidence="2 3">
    <name type="scientific">Streptomyces nanshensis</name>
    <dbReference type="NCBI Taxonomy" id="518642"/>
    <lineage>
        <taxon>Bacteria</taxon>
        <taxon>Bacillati</taxon>
        <taxon>Actinomycetota</taxon>
        <taxon>Actinomycetes</taxon>
        <taxon>Kitasatosporales</taxon>
        <taxon>Streptomycetaceae</taxon>
        <taxon>Streptomyces</taxon>
    </lineage>
</organism>
<comment type="caution">
    <text evidence="2">The sequence shown here is derived from an EMBL/GenBank/DDBJ whole genome shotgun (WGS) entry which is preliminary data.</text>
</comment>
<evidence type="ECO:0000256" key="1">
    <source>
        <dbReference type="SAM" id="MobiDB-lite"/>
    </source>
</evidence>
<proteinExistence type="predicted"/>
<dbReference type="Proteomes" id="UP000176005">
    <property type="component" value="Unassembled WGS sequence"/>
</dbReference>
<dbReference type="AlphaFoldDB" id="A0A1E7LB72"/>